<sequence length="821" mass="90695">MVDKASEQGEMTAKLAKSKTVIANAIVALLFLGAKGGAAEELGPFIRNYELLSYPGSQLDASSSSHRVKRSTKEPADTIHVHFKAQGRDFSAFADNFVMRTSSGPVDADLSHIYSGYLEGDAGSHVFGSVVGGVFEGRITTSDGRVFYAEPAWKYAGQLPANSAGHTVFYTANDVRLPPQLAAHGGCGLERLQSHLAAQGIDLRTRTVQQGRSASTRHWWRSGSHRRVRRSRDYEEAPPGTYEPRNRSGRHQNGQSRSDQNRRVCHMQIVVDHLLYEFFAKDGDDKTARERITTVVSSHITSTNIIYSTTDFEGIIGLRFVLQDLKINDTAECESHLAESNPFCRSDLDAALMLHLFSYINHDDFCLSYVWTNRDLGEGTLGLAYIGLPNEPGGACEKFRTVNTREGRKRLALNTGVITFLLHGGSVVPSISEVTLAHEIGHSYGSPASIHPLPAGSSALACNERAGSSLVVVHISPWWQNCSHDETPECSPGSPKGNYIMFPRATTGLEPNNRVFSPCSRRSMGQLVHSILENKHDRENCFLAHQESFCGNNVREGKEECDCGYEERDCRDQCCFARKNSLGAQGCTLRPNMQCSPSAGSCCTEDCHFINTNHQCAKETECTHESFCEYPLIGSSHCPEPLARPNLTQCNHGTQVCRRGRCEGSICEKFGYEDCQRLATGARSSAEMCLVDCKLIGTDGPCLDTCKEPALLSLCNMKRQRGAACNQNRGYCDVFHRCRIVDENGPLARLQQLLVPNRVRELIKQYTWVAALLGVLLLLFVLLFIRCCAVLTPTNNPRLPKAKSFKEGMENPWKLLQVPTV</sequence>
<dbReference type="EMBL" id="CM023475">
    <property type="protein sequence ID" value="KAH7945875.1"/>
    <property type="molecule type" value="Genomic_DNA"/>
</dbReference>
<keyword evidence="2" id="KW-1185">Reference proteome</keyword>
<protein>
    <submittedName>
        <fullName evidence="1">Uncharacterized protein</fullName>
    </submittedName>
</protein>
<comment type="caution">
    <text evidence="1">The sequence shown here is derived from an EMBL/GenBank/DDBJ whole genome shotgun (WGS) entry which is preliminary data.</text>
</comment>
<accession>A0ACB8CLW4</accession>
<evidence type="ECO:0000313" key="2">
    <source>
        <dbReference type="Proteomes" id="UP000821865"/>
    </source>
</evidence>
<name>A0ACB8CLW4_DERSI</name>
<evidence type="ECO:0000313" key="1">
    <source>
        <dbReference type="EMBL" id="KAH7945875.1"/>
    </source>
</evidence>
<gene>
    <name evidence="1" type="ORF">HPB49_016769</name>
</gene>
<dbReference type="Proteomes" id="UP000821865">
    <property type="component" value="Chromosome 6"/>
</dbReference>
<proteinExistence type="predicted"/>
<organism evidence="1 2">
    <name type="scientific">Dermacentor silvarum</name>
    <name type="common">Tick</name>
    <dbReference type="NCBI Taxonomy" id="543639"/>
    <lineage>
        <taxon>Eukaryota</taxon>
        <taxon>Metazoa</taxon>
        <taxon>Ecdysozoa</taxon>
        <taxon>Arthropoda</taxon>
        <taxon>Chelicerata</taxon>
        <taxon>Arachnida</taxon>
        <taxon>Acari</taxon>
        <taxon>Parasitiformes</taxon>
        <taxon>Ixodida</taxon>
        <taxon>Ixodoidea</taxon>
        <taxon>Ixodidae</taxon>
        <taxon>Rhipicephalinae</taxon>
        <taxon>Dermacentor</taxon>
    </lineage>
</organism>
<reference evidence="1" key="1">
    <citation type="submission" date="2020-05" db="EMBL/GenBank/DDBJ databases">
        <title>Large-scale comparative analyses of tick genomes elucidate their genetic diversity and vector capacities.</title>
        <authorList>
            <person name="Jia N."/>
            <person name="Wang J."/>
            <person name="Shi W."/>
            <person name="Du L."/>
            <person name="Sun Y."/>
            <person name="Zhan W."/>
            <person name="Jiang J."/>
            <person name="Wang Q."/>
            <person name="Zhang B."/>
            <person name="Ji P."/>
            <person name="Sakyi L.B."/>
            <person name="Cui X."/>
            <person name="Yuan T."/>
            <person name="Jiang B."/>
            <person name="Yang W."/>
            <person name="Lam T.T.-Y."/>
            <person name="Chang Q."/>
            <person name="Ding S."/>
            <person name="Wang X."/>
            <person name="Zhu J."/>
            <person name="Ruan X."/>
            <person name="Zhao L."/>
            <person name="Wei J."/>
            <person name="Que T."/>
            <person name="Du C."/>
            <person name="Cheng J."/>
            <person name="Dai P."/>
            <person name="Han X."/>
            <person name="Huang E."/>
            <person name="Gao Y."/>
            <person name="Liu J."/>
            <person name="Shao H."/>
            <person name="Ye R."/>
            <person name="Li L."/>
            <person name="Wei W."/>
            <person name="Wang X."/>
            <person name="Wang C."/>
            <person name="Yang T."/>
            <person name="Huo Q."/>
            <person name="Li W."/>
            <person name="Guo W."/>
            <person name="Chen H."/>
            <person name="Zhou L."/>
            <person name="Ni X."/>
            <person name="Tian J."/>
            <person name="Zhou Y."/>
            <person name="Sheng Y."/>
            <person name="Liu T."/>
            <person name="Pan Y."/>
            <person name="Xia L."/>
            <person name="Li J."/>
            <person name="Zhao F."/>
            <person name="Cao W."/>
        </authorList>
    </citation>
    <scope>NUCLEOTIDE SEQUENCE</scope>
    <source>
        <strain evidence="1">Dsil-2018</strain>
    </source>
</reference>